<dbReference type="GO" id="GO:0000139">
    <property type="term" value="C:Golgi membrane"/>
    <property type="evidence" value="ECO:0007669"/>
    <property type="project" value="TreeGrafter"/>
</dbReference>
<dbReference type="Pfam" id="PF09261">
    <property type="entry name" value="Alpha-mann_mid"/>
    <property type="match status" value="1"/>
</dbReference>
<dbReference type="Gene3D" id="2.60.40.1180">
    <property type="entry name" value="Golgi alpha-mannosidase II"/>
    <property type="match status" value="1"/>
</dbReference>
<dbReference type="GO" id="GO:0004559">
    <property type="term" value="F:alpha-mannosidase activity"/>
    <property type="evidence" value="ECO:0007669"/>
    <property type="project" value="InterPro"/>
</dbReference>
<dbReference type="Gene3D" id="3.20.110.10">
    <property type="entry name" value="Glycoside hydrolase 38, N terminal domain"/>
    <property type="match status" value="1"/>
</dbReference>
<dbReference type="InterPro" id="IPR000602">
    <property type="entry name" value="Glyco_hydro_38_N"/>
</dbReference>
<evidence type="ECO:0000256" key="3">
    <source>
        <dbReference type="ARBA" id="ARBA00022801"/>
    </source>
</evidence>
<keyword evidence="11" id="KW-1185">Reference proteome</keyword>
<dbReference type="PANTHER" id="PTHR11607">
    <property type="entry name" value="ALPHA-MANNOSIDASE"/>
    <property type="match status" value="1"/>
</dbReference>
<keyword evidence="5" id="KW-1015">Disulfide bond</keyword>
<dbReference type="EMBL" id="CAJFDH010000004">
    <property type="protein sequence ID" value="CAD5221245.1"/>
    <property type="molecule type" value="Genomic_DNA"/>
</dbReference>
<dbReference type="SUPFAM" id="SSF88688">
    <property type="entry name" value="Families 57/38 glycoside transferase middle domain"/>
    <property type="match status" value="1"/>
</dbReference>
<dbReference type="EC" id="3.2.1.-" evidence="7"/>
<dbReference type="Proteomes" id="UP000614601">
    <property type="component" value="Unassembled WGS sequence"/>
</dbReference>
<dbReference type="Proteomes" id="UP000783686">
    <property type="component" value="Unassembled WGS sequence"/>
</dbReference>
<dbReference type="SUPFAM" id="SSF88713">
    <property type="entry name" value="Glycoside hydrolase/deacetylase"/>
    <property type="match status" value="1"/>
</dbReference>
<keyword evidence="6 7" id="KW-0326">Glycosidase</keyword>
<dbReference type="InterPro" id="IPR050843">
    <property type="entry name" value="Glycosyl_Hydrlase_38"/>
</dbReference>
<evidence type="ECO:0000256" key="5">
    <source>
        <dbReference type="ARBA" id="ARBA00023157"/>
    </source>
</evidence>
<comment type="similarity">
    <text evidence="1 7">Belongs to the glycosyl hydrolase 38 family.</text>
</comment>
<dbReference type="InterPro" id="IPR011330">
    <property type="entry name" value="Glyco_hydro/deAcase_b/a-brl"/>
</dbReference>
<name>A0A811KYW2_9BILA</name>
<dbReference type="Pfam" id="PF01074">
    <property type="entry name" value="Glyco_hydro_38N"/>
    <property type="match status" value="1"/>
</dbReference>
<evidence type="ECO:0000256" key="7">
    <source>
        <dbReference type="RuleBase" id="RU361199"/>
    </source>
</evidence>
<dbReference type="GO" id="GO:0030246">
    <property type="term" value="F:carbohydrate binding"/>
    <property type="evidence" value="ECO:0007669"/>
    <property type="project" value="InterPro"/>
</dbReference>
<accession>A0A811KYW2</accession>
<keyword evidence="2 7" id="KW-0479">Metal-binding</keyword>
<dbReference type="InterPro" id="IPR028995">
    <property type="entry name" value="Glyco_hydro_57/38_cen_sf"/>
</dbReference>
<gene>
    <name evidence="10" type="ORF">BOKJ2_LOCUS9348</name>
</gene>
<dbReference type="SUPFAM" id="SSF74650">
    <property type="entry name" value="Galactose mutarotase-like"/>
    <property type="match status" value="1"/>
</dbReference>
<evidence type="ECO:0000313" key="10">
    <source>
        <dbReference type="EMBL" id="CAD5221245.1"/>
    </source>
</evidence>
<dbReference type="Gene3D" id="1.20.1270.50">
    <property type="entry name" value="Glycoside hydrolase family 38, central domain"/>
    <property type="match status" value="1"/>
</dbReference>
<evidence type="ECO:0000256" key="8">
    <source>
        <dbReference type="SAM" id="Phobius"/>
    </source>
</evidence>
<reference evidence="10" key="1">
    <citation type="submission" date="2020-09" db="EMBL/GenBank/DDBJ databases">
        <authorList>
            <person name="Kikuchi T."/>
        </authorList>
    </citation>
    <scope>NUCLEOTIDE SEQUENCE</scope>
    <source>
        <strain evidence="10">SH1</strain>
    </source>
</reference>
<dbReference type="OrthoDB" id="10261055at2759"/>
<keyword evidence="8" id="KW-0472">Membrane</keyword>
<dbReference type="AlphaFoldDB" id="A0A811KYW2"/>
<sequence length="985" mass="113510">MKSWVNVLFIAAVVIYFWFYLLSNRIDVNSVPKYLKTFARIDKPVTDDDETLPIETTDYSNSSNCFRPETNADIKIDGQSLLISKEYKPPPKDEILNVHLVFHSHLDPGWLLTFKEYYDEQVSLIFDNMIDYLSTHPDGRFIWSEMSFLHHFWINSSSKKREKVREFIKNGQLELCGAAWVMTDEATPYFWATIDNIVEGQRFVYDTFGYAANTSWSVDPFGHGSMNPYLMSLAGIKSMVVGRLNQNVKIKMRKQQAMIFKWTQPWQQGQEPQIPTVMSLPDVYYTTTNGCGPDGQVCCKFEWGTSSRSLCAERIFITDENVENRSAMLTEQYKTYHNFYNGDALLVSIGDDFYFRSKDDFSLMYDNYKKIIDHVNVNVDKYKVRMQFSTPAVLRGNFFPYTEDKDGNSSFWTGYFVHRSNFKQLERKAQANLRRIDLLRSRLGVTSNYDELTAHRRNVSLVQHHDSITGTSKVHVMKDYRNRLLEAATYFAEQEASLLGGSSTHDVHDDGQMIELGKDKPKKTVVIFNQNTETTEKKIVLTVSTQYVKVKNSEYIPIQAQIIPGIDKASLDVNMEFFELVFYLKMDALSTKEFSLIYTGKKQKIEEVAMSEMTDMNLFEKYKIKTNFFDLNVINGSIDGITHKDGSIETFSINYGHYTDRGGAYVFDPVSDFLEAYKTKCTRFDGPIVARIYCQVFLQLREKHFYVITELVEVYKKQKENMVEVNVDVFSQLKELKAQTLIMNVASKIRPKNVLWTDVNGLYLTNHEVNGSLPISANYFPAPTESMIQDKRRRLTLLARQSTGATLDDNGNLNVMVDRSVLGDDGKGLGFADARTDHPSHFKSKIIIETLKSPPKSTTFQSKAIDNILEDLLHPVSIIEESKANISIDSVYWPCSVQLINLRQVNDFYLLTMRRLEYDCHVEHDKDCDIDWKKLDITINSLLPKKPKSIVFTSLTGIHDGDTYKIELLKQKLMPFEIVTMKLVK</sequence>
<keyword evidence="4 7" id="KW-0862">Zinc</keyword>
<comment type="caution">
    <text evidence="10">The sequence shown here is derived from an EMBL/GenBank/DDBJ whole genome shotgun (WGS) entry which is preliminary data.</text>
</comment>
<evidence type="ECO:0000256" key="1">
    <source>
        <dbReference type="ARBA" id="ARBA00009792"/>
    </source>
</evidence>
<dbReference type="InterPro" id="IPR011682">
    <property type="entry name" value="Glyco_hydro_38_C"/>
</dbReference>
<evidence type="ECO:0000256" key="6">
    <source>
        <dbReference type="ARBA" id="ARBA00023295"/>
    </source>
</evidence>
<dbReference type="SMART" id="SM00872">
    <property type="entry name" value="Alpha-mann_mid"/>
    <property type="match status" value="1"/>
</dbReference>
<dbReference type="EMBL" id="CAJFCW020000004">
    <property type="protein sequence ID" value="CAG9114801.1"/>
    <property type="molecule type" value="Genomic_DNA"/>
</dbReference>
<dbReference type="InterPro" id="IPR027291">
    <property type="entry name" value="Glyco_hydro_38_N_sf"/>
</dbReference>
<comment type="cofactor">
    <cofactor evidence="7">
        <name>Zn(2+)</name>
        <dbReference type="ChEBI" id="CHEBI:29105"/>
    </cofactor>
    <text evidence="7">Binds 1 zinc ion per subunit.</text>
</comment>
<dbReference type="Gene3D" id="2.70.98.30">
    <property type="entry name" value="Golgi alpha-mannosidase II, domain 4"/>
    <property type="match status" value="1"/>
</dbReference>
<dbReference type="Pfam" id="PF07748">
    <property type="entry name" value="Glyco_hydro_38C"/>
    <property type="match status" value="1"/>
</dbReference>
<feature type="domain" description="Glycoside hydrolase family 38 central" evidence="9">
    <location>
        <begin position="410"/>
        <end position="484"/>
    </location>
</feature>
<feature type="transmembrane region" description="Helical" evidence="8">
    <location>
        <begin position="7"/>
        <end position="23"/>
    </location>
</feature>
<dbReference type="InterPro" id="IPR015341">
    <property type="entry name" value="Glyco_hydro_38_cen"/>
</dbReference>
<dbReference type="InterPro" id="IPR013780">
    <property type="entry name" value="Glyco_hydro_b"/>
</dbReference>
<keyword evidence="8" id="KW-0812">Transmembrane</keyword>
<dbReference type="InterPro" id="IPR011013">
    <property type="entry name" value="Gal_mutarotase_sf_dom"/>
</dbReference>
<keyword evidence="3 7" id="KW-0378">Hydrolase</keyword>
<dbReference type="GO" id="GO:0046872">
    <property type="term" value="F:metal ion binding"/>
    <property type="evidence" value="ECO:0007669"/>
    <property type="project" value="UniProtKB-KW"/>
</dbReference>
<proteinExistence type="inferred from homology"/>
<dbReference type="InterPro" id="IPR037094">
    <property type="entry name" value="Glyco_hydro_38_cen_sf"/>
</dbReference>
<evidence type="ECO:0000313" key="11">
    <source>
        <dbReference type="Proteomes" id="UP000614601"/>
    </source>
</evidence>
<dbReference type="PANTHER" id="PTHR11607:SF3">
    <property type="entry name" value="LYSOSOMAL ALPHA-MANNOSIDASE"/>
    <property type="match status" value="1"/>
</dbReference>
<evidence type="ECO:0000256" key="2">
    <source>
        <dbReference type="ARBA" id="ARBA00022723"/>
    </source>
</evidence>
<evidence type="ECO:0000259" key="9">
    <source>
        <dbReference type="SMART" id="SM00872"/>
    </source>
</evidence>
<organism evidence="10 11">
    <name type="scientific">Bursaphelenchus okinawaensis</name>
    <dbReference type="NCBI Taxonomy" id="465554"/>
    <lineage>
        <taxon>Eukaryota</taxon>
        <taxon>Metazoa</taxon>
        <taxon>Ecdysozoa</taxon>
        <taxon>Nematoda</taxon>
        <taxon>Chromadorea</taxon>
        <taxon>Rhabditida</taxon>
        <taxon>Tylenchina</taxon>
        <taxon>Tylenchomorpha</taxon>
        <taxon>Aphelenchoidea</taxon>
        <taxon>Aphelenchoididae</taxon>
        <taxon>Bursaphelenchus</taxon>
    </lineage>
</organism>
<dbReference type="GO" id="GO:0006491">
    <property type="term" value="P:N-glycan processing"/>
    <property type="evidence" value="ECO:0007669"/>
    <property type="project" value="TreeGrafter"/>
</dbReference>
<dbReference type="GO" id="GO:0006013">
    <property type="term" value="P:mannose metabolic process"/>
    <property type="evidence" value="ECO:0007669"/>
    <property type="project" value="InterPro"/>
</dbReference>
<protein>
    <recommendedName>
        <fullName evidence="7">Alpha-mannosidase</fullName>
        <ecNumber evidence="7">3.2.1.-</ecNumber>
    </recommendedName>
</protein>
<keyword evidence="8" id="KW-1133">Transmembrane helix</keyword>
<evidence type="ECO:0000256" key="4">
    <source>
        <dbReference type="ARBA" id="ARBA00022833"/>
    </source>
</evidence>